<evidence type="ECO:0000313" key="2">
    <source>
        <dbReference type="EMBL" id="CEI67278.1"/>
    </source>
</evidence>
<evidence type="ECO:0000256" key="1">
    <source>
        <dbReference type="SAM" id="SignalP"/>
    </source>
</evidence>
<dbReference type="AlphaFoldDB" id="A0A2L2TB47"/>
<reference evidence="3" key="1">
    <citation type="submission" date="2014-10" db="EMBL/GenBank/DDBJ databases">
        <authorList>
            <person name="King R."/>
        </authorList>
    </citation>
    <scope>NUCLEOTIDE SEQUENCE [LARGE SCALE GENOMIC DNA]</scope>
    <source>
        <strain evidence="3">A3/5</strain>
    </source>
</reference>
<dbReference type="Proteomes" id="UP000245910">
    <property type="component" value="Chromosome I"/>
</dbReference>
<keyword evidence="1" id="KW-0732">Signal</keyword>
<sequence>MKPTIFLSLITLPFTLAGTINKAKASSPDLIASIAEFRSIFDPESSVILPRQDKGRKCEDLEGWKRCRLSVKLC</sequence>
<name>A0A2L2TB47_9HYPO</name>
<evidence type="ECO:0000313" key="3">
    <source>
        <dbReference type="Proteomes" id="UP000245910"/>
    </source>
</evidence>
<keyword evidence="3" id="KW-1185">Reference proteome</keyword>
<accession>A0A2L2TB47</accession>
<proteinExistence type="predicted"/>
<protein>
    <submittedName>
        <fullName evidence="2">Uncharacterized protein</fullName>
    </submittedName>
</protein>
<feature type="signal peptide" evidence="1">
    <location>
        <begin position="1"/>
        <end position="17"/>
    </location>
</feature>
<dbReference type="EMBL" id="LN649229">
    <property type="protein sequence ID" value="CEI67278.1"/>
    <property type="molecule type" value="Genomic_DNA"/>
</dbReference>
<organism evidence="2 3">
    <name type="scientific">Fusarium venenatum</name>
    <dbReference type="NCBI Taxonomy" id="56646"/>
    <lineage>
        <taxon>Eukaryota</taxon>
        <taxon>Fungi</taxon>
        <taxon>Dikarya</taxon>
        <taxon>Ascomycota</taxon>
        <taxon>Pezizomycotina</taxon>
        <taxon>Sordariomycetes</taxon>
        <taxon>Hypocreomycetidae</taxon>
        <taxon>Hypocreales</taxon>
        <taxon>Nectriaceae</taxon>
        <taxon>Fusarium</taxon>
    </lineage>
</organism>
<feature type="chain" id="PRO_5014798478" evidence="1">
    <location>
        <begin position="18"/>
        <end position="74"/>
    </location>
</feature>